<evidence type="ECO:0000256" key="6">
    <source>
        <dbReference type="ARBA" id="ARBA00023242"/>
    </source>
</evidence>
<dbReference type="InterPro" id="IPR022783">
    <property type="entry name" value="GCFC_dom"/>
</dbReference>
<dbReference type="AlphaFoldDB" id="A0A7N1A1G7"/>
<evidence type="ECO:0000313" key="10">
    <source>
        <dbReference type="Proteomes" id="UP000594263"/>
    </source>
</evidence>
<dbReference type="OMA" id="RALQKWH"/>
<evidence type="ECO:0000256" key="3">
    <source>
        <dbReference type="ARBA" id="ARBA00022664"/>
    </source>
</evidence>
<accession>A0A7N1A1G7</accession>
<evidence type="ECO:0000256" key="1">
    <source>
        <dbReference type="ARBA" id="ARBA00004123"/>
    </source>
</evidence>
<evidence type="ECO:0000313" key="9">
    <source>
        <dbReference type="EnsemblPlants" id="Kaladp0071s0383.1.v1.1"/>
    </source>
</evidence>
<keyword evidence="3" id="KW-0507">mRNA processing</keyword>
<dbReference type="GO" id="GO:0003676">
    <property type="term" value="F:nucleic acid binding"/>
    <property type="evidence" value="ECO:0007669"/>
    <property type="project" value="InterPro"/>
</dbReference>
<proteinExistence type="inferred from homology"/>
<comment type="similarity">
    <text evidence="2">Belongs to the TFP11/STIP family.</text>
</comment>
<feature type="region of interest" description="Disordered" evidence="7">
    <location>
        <begin position="45"/>
        <end position="66"/>
    </location>
</feature>
<evidence type="ECO:0000256" key="2">
    <source>
        <dbReference type="ARBA" id="ARBA00010900"/>
    </source>
</evidence>
<sequence length="757" mass="86975">MDEYQHMEGFGTENEYENGQWIGGEFYYSKRKEKRKQTKEDVLYGVFASDSDSDEGGSRKKRKDSSMKFVDLTKPVSFVSTGVVMPEKEIDKELRDEDGDGERGKSGEENGEEDFLATTFGRKIKEGAQRRMREREKERSKGSGKARGGRKEAELGDVGSFEKHTKGIGMKLLEKMGYKGGGLGKNEQGIVAPIEAKLRPKNMGMGFNEYKEVPKVPALQELAEKKAASSEVGYENVNQAKEKRWLKHSRAKKKEAYITAEERVLKWFKRENDIPMPELQHNVRLMLELEAAQQQRQLRNIEEIVCVLDRIGQESSSGTLTLDSLAKFFRDIQKKHPSDYKICNLSCIACSYALPLFIRVFQGWDPLQNPSHGLELIRTNLSSPYPQLIMEVVVPAVRISGINTWEARYPDPMIRFIEMWEKLLPPSVLQMILDEVVFPKLAPAVEWWDPRRETVPIHVWIHPWLPLLSHKLESLYHTIRLKLGNVLHAWHPSDGSAYTILSPWKTVFDAASWDNLMVRFIVPKLQEVMREFLINPADQQLHQFNWVMSLAPVVPVQHMVTLLEAFFFSKWQQVLYHWLSSNPDFEEITRWYKGWKELLPPELLANERIRYQLNIGLDMMNQAADGLTVVQPGLRENIIYLRVQEQRQFEAQQKAAAQAQKQFTGGVGGTGHMDNASGVPEMSLKEVIEAHAQQHELLFKPKPGRMHNGHQIYGFGSISIIIDSLNQKVYAQTEDAWSLVSLEQLLDMHRNSISKRR</sequence>
<dbReference type="Pfam" id="PF07842">
    <property type="entry name" value="GCFC"/>
    <property type="match status" value="1"/>
</dbReference>
<feature type="compositionally biased region" description="Basic and acidic residues" evidence="7">
    <location>
        <begin position="123"/>
        <end position="141"/>
    </location>
</feature>
<dbReference type="Pfam" id="PF01585">
    <property type="entry name" value="G-patch"/>
    <property type="match status" value="1"/>
</dbReference>
<feature type="compositionally biased region" description="Basic and acidic residues" evidence="7">
    <location>
        <begin position="86"/>
        <end position="108"/>
    </location>
</feature>
<dbReference type="InterPro" id="IPR045211">
    <property type="entry name" value="TFP11/STIP/Ntr1"/>
</dbReference>
<organism evidence="9 10">
    <name type="scientific">Kalanchoe fedtschenkoi</name>
    <name type="common">Lavender scallops</name>
    <name type="synonym">South American air plant</name>
    <dbReference type="NCBI Taxonomy" id="63787"/>
    <lineage>
        <taxon>Eukaryota</taxon>
        <taxon>Viridiplantae</taxon>
        <taxon>Streptophyta</taxon>
        <taxon>Embryophyta</taxon>
        <taxon>Tracheophyta</taxon>
        <taxon>Spermatophyta</taxon>
        <taxon>Magnoliopsida</taxon>
        <taxon>eudicotyledons</taxon>
        <taxon>Gunneridae</taxon>
        <taxon>Pentapetalae</taxon>
        <taxon>Saxifragales</taxon>
        <taxon>Crassulaceae</taxon>
        <taxon>Kalanchoe</taxon>
    </lineage>
</organism>
<comment type="subcellular location">
    <subcellularLocation>
        <location evidence="1">Nucleus</location>
    </subcellularLocation>
</comment>
<evidence type="ECO:0000256" key="4">
    <source>
        <dbReference type="ARBA" id="ARBA00022728"/>
    </source>
</evidence>
<keyword evidence="4" id="KW-0747">Spliceosome</keyword>
<dbReference type="InterPro" id="IPR022159">
    <property type="entry name" value="STIP/TFIP11_N"/>
</dbReference>
<keyword evidence="10" id="KW-1185">Reference proteome</keyword>
<keyword evidence="6" id="KW-0539">Nucleus</keyword>
<protein>
    <recommendedName>
        <fullName evidence="8">G-patch domain-containing protein</fullName>
    </recommendedName>
</protein>
<name>A0A7N1A1G7_KALFE</name>
<dbReference type="PROSITE" id="PS50174">
    <property type="entry name" value="G_PATCH"/>
    <property type="match status" value="1"/>
</dbReference>
<dbReference type="PANTHER" id="PTHR23329">
    <property type="entry name" value="TUFTELIN-INTERACTING PROTEIN 11-RELATED"/>
    <property type="match status" value="1"/>
</dbReference>
<evidence type="ECO:0000256" key="5">
    <source>
        <dbReference type="ARBA" id="ARBA00023187"/>
    </source>
</evidence>
<feature type="region of interest" description="Disordered" evidence="7">
    <location>
        <begin position="81"/>
        <end position="158"/>
    </location>
</feature>
<dbReference type="InterPro" id="IPR000467">
    <property type="entry name" value="G_patch_dom"/>
</dbReference>
<evidence type="ECO:0000256" key="7">
    <source>
        <dbReference type="SAM" id="MobiDB-lite"/>
    </source>
</evidence>
<keyword evidence="5" id="KW-0508">mRNA splicing</keyword>
<dbReference type="Proteomes" id="UP000594263">
    <property type="component" value="Unplaced"/>
</dbReference>
<dbReference type="EnsemblPlants" id="Kaladp0071s0383.1.v1.1">
    <property type="protein sequence ID" value="Kaladp0071s0383.1.v1.1"/>
    <property type="gene ID" value="Kaladp0071s0383.v1.1"/>
</dbReference>
<feature type="domain" description="G-patch" evidence="8">
    <location>
        <begin position="165"/>
        <end position="210"/>
    </location>
</feature>
<dbReference type="Pfam" id="PF12457">
    <property type="entry name" value="TIP_N"/>
    <property type="match status" value="1"/>
</dbReference>
<dbReference type="PANTHER" id="PTHR23329:SF1">
    <property type="entry name" value="TUFTELIN-INTERACTING PROTEIN 11"/>
    <property type="match status" value="1"/>
</dbReference>
<dbReference type="GO" id="GO:0000390">
    <property type="term" value="P:spliceosomal complex disassembly"/>
    <property type="evidence" value="ECO:0007669"/>
    <property type="project" value="InterPro"/>
</dbReference>
<dbReference type="Gramene" id="Kaladp0071s0383.1.v1.1">
    <property type="protein sequence ID" value="Kaladp0071s0383.1.v1.1"/>
    <property type="gene ID" value="Kaladp0071s0383.v1.1"/>
</dbReference>
<evidence type="ECO:0000259" key="8">
    <source>
        <dbReference type="PROSITE" id="PS50174"/>
    </source>
</evidence>
<dbReference type="GO" id="GO:0071008">
    <property type="term" value="C:U2-type post-mRNA release spliceosomal complex"/>
    <property type="evidence" value="ECO:0007669"/>
    <property type="project" value="TreeGrafter"/>
</dbReference>
<feature type="compositionally biased region" description="Basic and acidic residues" evidence="7">
    <location>
        <begin position="149"/>
        <end position="158"/>
    </location>
</feature>
<reference evidence="9" key="1">
    <citation type="submission" date="2021-01" db="UniProtKB">
        <authorList>
            <consortium name="EnsemblPlants"/>
        </authorList>
    </citation>
    <scope>IDENTIFICATION</scope>
</reference>
<dbReference type="SMART" id="SM00443">
    <property type="entry name" value="G_patch"/>
    <property type="match status" value="1"/>
</dbReference>